<keyword evidence="3" id="KW-0037">Angiogenesis</keyword>
<dbReference type="PROSITE" id="PS00249">
    <property type="entry name" value="PDGF_1"/>
    <property type="match status" value="1"/>
</dbReference>
<dbReference type="InterPro" id="IPR023581">
    <property type="entry name" value="PD_growth_factor_CS"/>
</dbReference>
<keyword evidence="4" id="KW-0221">Differentiation</keyword>
<dbReference type="GO" id="GO:0060754">
    <property type="term" value="P:positive regulation of mast cell chemotaxis"/>
    <property type="evidence" value="ECO:0007669"/>
    <property type="project" value="TreeGrafter"/>
</dbReference>
<evidence type="ECO:0000256" key="5">
    <source>
        <dbReference type="ARBA" id="ARBA00023030"/>
    </source>
</evidence>
<keyword evidence="7" id="KW-0325">Glycoprotein</keyword>
<organism evidence="13 14">
    <name type="scientific">Gasterosteus aculeatus aculeatus</name>
    <name type="common">three-spined stickleback</name>
    <dbReference type="NCBI Taxonomy" id="481459"/>
    <lineage>
        <taxon>Eukaryota</taxon>
        <taxon>Metazoa</taxon>
        <taxon>Chordata</taxon>
        <taxon>Craniata</taxon>
        <taxon>Vertebrata</taxon>
        <taxon>Euteleostomi</taxon>
        <taxon>Actinopterygii</taxon>
        <taxon>Neopterygii</taxon>
        <taxon>Teleostei</taxon>
        <taxon>Neoteleostei</taxon>
        <taxon>Acanthomorphata</taxon>
        <taxon>Eupercaria</taxon>
        <taxon>Perciformes</taxon>
        <taxon>Cottioidei</taxon>
        <taxon>Gasterosteales</taxon>
        <taxon>Gasterosteidae</taxon>
        <taxon>Gasterosteus</taxon>
    </lineage>
</organism>
<evidence type="ECO:0000256" key="11">
    <source>
        <dbReference type="SAM" id="SignalP"/>
    </source>
</evidence>
<reference evidence="13 14" key="1">
    <citation type="journal article" date="2021" name="G3 (Bethesda)">
        <title>Improved contiguity of the threespine stickleback genome using long-read sequencing.</title>
        <authorList>
            <person name="Nath S."/>
            <person name="Shaw D.E."/>
            <person name="White M.A."/>
        </authorList>
    </citation>
    <scope>NUCLEOTIDE SEQUENCE [LARGE SCALE GENOMIC DNA]</scope>
    <source>
        <strain evidence="13 14">Lake Benthic</strain>
    </source>
</reference>
<dbReference type="GeneTree" id="ENSGT00940000157284"/>
<evidence type="ECO:0000313" key="14">
    <source>
        <dbReference type="Proteomes" id="UP000007635"/>
    </source>
</evidence>
<dbReference type="GO" id="GO:0002040">
    <property type="term" value="P:sprouting angiogenesis"/>
    <property type="evidence" value="ECO:0007669"/>
    <property type="project" value="TreeGrafter"/>
</dbReference>
<dbReference type="FunFam" id="2.10.160.10:FF:000001">
    <property type="entry name" value="Vascular endothelial growth factor A"/>
    <property type="match status" value="1"/>
</dbReference>
<dbReference type="InterPro" id="IPR029034">
    <property type="entry name" value="Cystine-knot_cytokine"/>
</dbReference>
<dbReference type="Ensembl" id="ENSGACT00000069704.1">
    <property type="protein sequence ID" value="ENSGACP00000038516.1"/>
    <property type="gene ID" value="ENSGACG00000014012.2"/>
</dbReference>
<evidence type="ECO:0000256" key="9">
    <source>
        <dbReference type="RuleBase" id="RU003818"/>
    </source>
</evidence>
<evidence type="ECO:0000256" key="7">
    <source>
        <dbReference type="ARBA" id="ARBA00023180"/>
    </source>
</evidence>
<dbReference type="Proteomes" id="UP000007635">
    <property type="component" value="Chromosome XX"/>
</dbReference>
<dbReference type="GO" id="GO:0030154">
    <property type="term" value="P:cell differentiation"/>
    <property type="evidence" value="ECO:0007669"/>
    <property type="project" value="UniProtKB-KW"/>
</dbReference>
<dbReference type="InterPro" id="IPR050507">
    <property type="entry name" value="PDGF/VEGF_growth_factor"/>
</dbReference>
<keyword evidence="11" id="KW-0732">Signal</keyword>
<evidence type="ECO:0000256" key="8">
    <source>
        <dbReference type="ARBA" id="ARBA00023246"/>
    </source>
</evidence>
<dbReference type="SUPFAM" id="SSF57593">
    <property type="entry name" value="Heparin-binding domain from vascular endothelial growth factor"/>
    <property type="match status" value="1"/>
</dbReference>
<evidence type="ECO:0000259" key="12">
    <source>
        <dbReference type="PROSITE" id="PS50278"/>
    </source>
</evidence>
<keyword evidence="10" id="KW-0472">Membrane</keyword>
<feature type="transmembrane region" description="Helical" evidence="10">
    <location>
        <begin position="213"/>
        <end position="234"/>
    </location>
</feature>
<reference evidence="13" key="3">
    <citation type="submission" date="2025-09" db="UniProtKB">
        <authorList>
            <consortium name="Ensembl"/>
        </authorList>
    </citation>
    <scope>IDENTIFICATION</scope>
</reference>
<dbReference type="GO" id="GO:0016020">
    <property type="term" value="C:membrane"/>
    <property type="evidence" value="ECO:0007669"/>
    <property type="project" value="InterPro"/>
</dbReference>
<sequence>MNFVVTLMHIHLAAVLHFPTVKTASINKRVEKSENEVILLPDVITKSMCQPREILVDIFQEYPEDTEHIYIPSCVVLNRCGGCCNDEAMECVSMETRNVTLQVTRLRLLVTQHTVHLSFTEHQKCYCRLKPDVQAKKQYHCLPCSERRKRLFVQDPLTCKCSCKFTQLDCKSRQLELNKITCRFVYHTYIINKVLNSFQQRFPAEKMHASPCFSVFGVVHSIPFFFFFSVSFIITG</sequence>
<evidence type="ECO:0000256" key="6">
    <source>
        <dbReference type="ARBA" id="ARBA00023157"/>
    </source>
</evidence>
<dbReference type="GO" id="GO:0005615">
    <property type="term" value="C:extracellular space"/>
    <property type="evidence" value="ECO:0007669"/>
    <property type="project" value="TreeGrafter"/>
</dbReference>
<feature type="signal peptide" evidence="11">
    <location>
        <begin position="1"/>
        <end position="23"/>
    </location>
</feature>
<dbReference type="InterPro" id="IPR027928">
    <property type="entry name" value="VEGF_C"/>
</dbReference>
<dbReference type="GO" id="GO:0042056">
    <property type="term" value="F:chemoattractant activity"/>
    <property type="evidence" value="ECO:0007669"/>
    <property type="project" value="TreeGrafter"/>
</dbReference>
<dbReference type="CDD" id="cd00135">
    <property type="entry name" value="PDGF"/>
    <property type="match status" value="1"/>
</dbReference>
<dbReference type="GO" id="GO:0038084">
    <property type="term" value="P:vascular endothelial growth factor signaling pathway"/>
    <property type="evidence" value="ECO:0007669"/>
    <property type="project" value="TreeGrafter"/>
</dbReference>
<dbReference type="InterPro" id="IPR000072">
    <property type="entry name" value="PDGF/VEGF_dom"/>
</dbReference>
<evidence type="ECO:0000256" key="10">
    <source>
        <dbReference type="SAM" id="Phobius"/>
    </source>
</evidence>
<protein>
    <recommendedName>
        <fullName evidence="12">Platelet-derived growth factor (PDGF) family profile domain-containing protein</fullName>
    </recommendedName>
</protein>
<dbReference type="AlphaFoldDB" id="A0AAQ4PHV4"/>
<name>A0AAQ4PHV4_GASAC</name>
<dbReference type="GO" id="GO:0051781">
    <property type="term" value="P:positive regulation of cell division"/>
    <property type="evidence" value="ECO:0007669"/>
    <property type="project" value="UniProtKB-KW"/>
</dbReference>
<evidence type="ECO:0000256" key="2">
    <source>
        <dbReference type="ARBA" id="ARBA00022473"/>
    </source>
</evidence>
<keyword evidence="10" id="KW-1133">Transmembrane helix</keyword>
<evidence type="ECO:0000256" key="4">
    <source>
        <dbReference type="ARBA" id="ARBA00022782"/>
    </source>
</evidence>
<dbReference type="SUPFAM" id="SSF57501">
    <property type="entry name" value="Cystine-knot cytokines"/>
    <property type="match status" value="1"/>
</dbReference>
<proteinExistence type="inferred from homology"/>
<feature type="chain" id="PRO_5042946348" description="Platelet-derived growth factor (PDGF) family profile domain-containing protein" evidence="11">
    <location>
        <begin position="24"/>
        <end position="236"/>
    </location>
</feature>
<dbReference type="PROSITE" id="PS50278">
    <property type="entry name" value="PDGF_2"/>
    <property type="match status" value="1"/>
</dbReference>
<dbReference type="PANTHER" id="PTHR12025">
    <property type="entry name" value="VASCULAR ENDOTHELIAL GROWTH FACTOR"/>
    <property type="match status" value="1"/>
</dbReference>
<dbReference type="InterPro" id="IPR036841">
    <property type="entry name" value="VEGF_C_sf"/>
</dbReference>
<dbReference type="GO" id="GO:0005172">
    <property type="term" value="F:vascular endothelial growth factor receptor binding"/>
    <property type="evidence" value="ECO:0007669"/>
    <property type="project" value="TreeGrafter"/>
</dbReference>
<dbReference type="Gene3D" id="2.10.160.10">
    <property type="entry name" value="Vascular endothelial growth factor, heparin-binding domain"/>
    <property type="match status" value="1"/>
</dbReference>
<evidence type="ECO:0000313" key="13">
    <source>
        <dbReference type="Ensembl" id="ENSGACP00000038516.1"/>
    </source>
</evidence>
<comment type="similarity">
    <text evidence="1 9">Belongs to the PDGF/VEGF growth factor family.</text>
</comment>
<feature type="domain" description="Platelet-derived growth factor (PDGF) family profile" evidence="12">
    <location>
        <begin position="36"/>
        <end position="132"/>
    </location>
</feature>
<keyword evidence="2" id="KW-0217">Developmental protein</keyword>
<dbReference type="GO" id="GO:0045766">
    <property type="term" value="P:positive regulation of angiogenesis"/>
    <property type="evidence" value="ECO:0007669"/>
    <property type="project" value="TreeGrafter"/>
</dbReference>
<dbReference type="GO" id="GO:0008201">
    <property type="term" value="F:heparin binding"/>
    <property type="evidence" value="ECO:0007669"/>
    <property type="project" value="InterPro"/>
</dbReference>
<dbReference type="GO" id="GO:0050930">
    <property type="term" value="P:induction of positive chemotaxis"/>
    <property type="evidence" value="ECO:0007669"/>
    <property type="project" value="TreeGrafter"/>
</dbReference>
<dbReference type="SMART" id="SM00141">
    <property type="entry name" value="PDGF"/>
    <property type="match status" value="1"/>
</dbReference>
<dbReference type="GO" id="GO:0008083">
    <property type="term" value="F:growth factor activity"/>
    <property type="evidence" value="ECO:0007669"/>
    <property type="project" value="UniProtKB-KW"/>
</dbReference>
<keyword evidence="5 9" id="KW-0339">Growth factor</keyword>
<keyword evidence="8" id="KW-0497">Mitogen</keyword>
<accession>A0AAQ4PHV4</accession>
<keyword evidence="10" id="KW-0812">Transmembrane</keyword>
<dbReference type="Pfam" id="PF14554">
    <property type="entry name" value="VEGF_C"/>
    <property type="match status" value="1"/>
</dbReference>
<dbReference type="Pfam" id="PF00341">
    <property type="entry name" value="PDGF"/>
    <property type="match status" value="1"/>
</dbReference>
<keyword evidence="6" id="KW-1015">Disulfide bond</keyword>
<evidence type="ECO:0000256" key="1">
    <source>
        <dbReference type="ARBA" id="ARBA00006686"/>
    </source>
</evidence>
<dbReference type="GO" id="GO:0048010">
    <property type="term" value="P:vascular endothelial growth factor receptor signaling pathway"/>
    <property type="evidence" value="ECO:0007669"/>
    <property type="project" value="TreeGrafter"/>
</dbReference>
<dbReference type="Gene3D" id="2.10.90.10">
    <property type="entry name" value="Cystine-knot cytokines"/>
    <property type="match status" value="1"/>
</dbReference>
<dbReference type="PANTHER" id="PTHR12025:SF5">
    <property type="entry name" value="VASCULAR ENDOTHELIAL GROWTH FACTOR A, LONG FORM"/>
    <property type="match status" value="1"/>
</dbReference>
<dbReference type="GO" id="GO:0001666">
    <property type="term" value="P:response to hypoxia"/>
    <property type="evidence" value="ECO:0007669"/>
    <property type="project" value="TreeGrafter"/>
</dbReference>
<reference evidence="13" key="2">
    <citation type="submission" date="2025-08" db="UniProtKB">
        <authorList>
            <consortium name="Ensembl"/>
        </authorList>
    </citation>
    <scope>IDENTIFICATION</scope>
</reference>
<keyword evidence="14" id="KW-1185">Reference proteome</keyword>
<dbReference type="GO" id="GO:0001938">
    <property type="term" value="P:positive regulation of endothelial cell proliferation"/>
    <property type="evidence" value="ECO:0007669"/>
    <property type="project" value="TreeGrafter"/>
</dbReference>
<evidence type="ECO:0000256" key="3">
    <source>
        <dbReference type="ARBA" id="ARBA00022657"/>
    </source>
</evidence>